<feature type="signal peptide" evidence="1">
    <location>
        <begin position="1"/>
        <end position="21"/>
    </location>
</feature>
<keyword evidence="1" id="KW-0732">Signal</keyword>
<evidence type="ECO:0000313" key="2">
    <source>
        <dbReference type="EMBL" id="OEG73344.1"/>
    </source>
</evidence>
<dbReference type="AlphaFoldDB" id="A0A1E5IS25"/>
<protein>
    <recommendedName>
        <fullName evidence="4">DUF3019 domain-containing protein</fullName>
    </recommendedName>
</protein>
<dbReference type="STRING" id="23.BEL05_13845"/>
<feature type="chain" id="PRO_5009179021" description="DUF3019 domain-containing protein" evidence="1">
    <location>
        <begin position="22"/>
        <end position="129"/>
    </location>
</feature>
<dbReference type="OrthoDB" id="5772660at2"/>
<dbReference type="RefSeq" id="WP_069671511.1">
    <property type="nucleotide sequence ID" value="NZ_JAWWDQ010000002.1"/>
</dbReference>
<name>A0A1E5IS25_SHECO</name>
<dbReference type="Proteomes" id="UP000095230">
    <property type="component" value="Unassembled WGS sequence"/>
</dbReference>
<dbReference type="Pfam" id="PF11456">
    <property type="entry name" value="DUF3019"/>
    <property type="match status" value="1"/>
</dbReference>
<evidence type="ECO:0000313" key="3">
    <source>
        <dbReference type="Proteomes" id="UP000095230"/>
    </source>
</evidence>
<proteinExistence type="predicted"/>
<gene>
    <name evidence="2" type="ORF">BEL05_13845</name>
</gene>
<dbReference type="EMBL" id="MCBT01000043">
    <property type="protein sequence ID" value="OEG73344.1"/>
    <property type="molecule type" value="Genomic_DNA"/>
</dbReference>
<evidence type="ECO:0000256" key="1">
    <source>
        <dbReference type="SAM" id="SignalP"/>
    </source>
</evidence>
<organism evidence="2 3">
    <name type="scientific">Shewanella colwelliana</name>
    <name type="common">Alteromonas colwelliana</name>
    <dbReference type="NCBI Taxonomy" id="23"/>
    <lineage>
        <taxon>Bacteria</taxon>
        <taxon>Pseudomonadati</taxon>
        <taxon>Pseudomonadota</taxon>
        <taxon>Gammaproteobacteria</taxon>
        <taxon>Alteromonadales</taxon>
        <taxon>Shewanellaceae</taxon>
        <taxon>Shewanella</taxon>
    </lineage>
</organism>
<evidence type="ECO:0008006" key="4">
    <source>
        <dbReference type="Google" id="ProtNLM"/>
    </source>
</evidence>
<dbReference type="InterPro" id="IPR021559">
    <property type="entry name" value="DUF3019"/>
</dbReference>
<sequence length="129" mass="14846">MNKFSQCLMLTLLCCPLAAWGQEPSIVFTAAPERCVALHKGQTCYQDVQFRWKTPEVGQYCLVLVERQQQLTCWRGASVQQYQYSFEGDKTTTFNLIRNGDTNPLAEVKVIVTWVYKAPKQSQSGWRLF</sequence>
<accession>A0A1E5IS25</accession>
<comment type="caution">
    <text evidence="2">The sequence shown here is derived from an EMBL/GenBank/DDBJ whole genome shotgun (WGS) entry which is preliminary data.</text>
</comment>
<reference evidence="2 3" key="1">
    <citation type="submission" date="2016-07" db="EMBL/GenBank/DDBJ databases">
        <title>Whole-genome of two Shewanella species isolated from a digestive organ of sea cucumber Apostichopus japonicus Selenka 1867.</title>
        <authorList>
            <person name="Hong H.-H."/>
            <person name="Choi H."/>
            <person name="Cheon S."/>
            <person name="Oh J.-S."/>
            <person name="Lee H.-G."/>
            <person name="Park C."/>
        </authorList>
    </citation>
    <scope>NUCLEOTIDE SEQUENCE [LARGE SCALE GENOMIC DNA]</scope>
    <source>
        <strain evidence="2 3">CSB03KR</strain>
    </source>
</reference>